<organism evidence="4 5">
    <name type="scientific">Phenylobacterium zucineum (strain HLK1)</name>
    <dbReference type="NCBI Taxonomy" id="450851"/>
    <lineage>
        <taxon>Bacteria</taxon>
        <taxon>Pseudomonadati</taxon>
        <taxon>Pseudomonadota</taxon>
        <taxon>Alphaproteobacteria</taxon>
        <taxon>Caulobacterales</taxon>
        <taxon>Caulobacteraceae</taxon>
        <taxon>Phenylobacterium</taxon>
    </lineage>
</organism>
<dbReference type="InterPro" id="IPR008207">
    <property type="entry name" value="Sig_transdc_His_kin_Hpt_dom"/>
</dbReference>
<evidence type="ECO:0000256" key="1">
    <source>
        <dbReference type="ARBA" id="ARBA00023012"/>
    </source>
</evidence>
<dbReference type="Pfam" id="PF01627">
    <property type="entry name" value="Hpt"/>
    <property type="match status" value="1"/>
</dbReference>
<keyword evidence="5" id="KW-1185">Reference proteome</keyword>
<dbReference type="SUPFAM" id="SSF47226">
    <property type="entry name" value="Histidine-containing phosphotransfer domain, HPT domain"/>
    <property type="match status" value="1"/>
</dbReference>
<keyword evidence="1" id="KW-0902">Two-component regulatory system</keyword>
<dbReference type="InterPro" id="IPR036641">
    <property type="entry name" value="HPT_dom_sf"/>
</dbReference>
<dbReference type="STRING" id="450851.PHZ_c2048"/>
<name>B4RE26_PHEZH</name>
<dbReference type="Proteomes" id="UP000001868">
    <property type="component" value="Chromosome"/>
</dbReference>
<evidence type="ECO:0000313" key="4">
    <source>
        <dbReference type="EMBL" id="ACG78459.1"/>
    </source>
</evidence>
<feature type="domain" description="HPt" evidence="3">
    <location>
        <begin position="24"/>
        <end position="116"/>
    </location>
</feature>
<dbReference type="HOGENOM" id="CLU_155085_2_1_5"/>
<dbReference type="GO" id="GO:0000160">
    <property type="term" value="P:phosphorelay signal transduction system"/>
    <property type="evidence" value="ECO:0007669"/>
    <property type="project" value="UniProtKB-KW"/>
</dbReference>
<dbReference type="KEGG" id="pzu:PHZ_c2048"/>
<reference evidence="4 5" key="1">
    <citation type="journal article" date="2008" name="BMC Genomics">
        <title>Complete genome of Phenylobacterium zucineum - a novel facultative intracellular bacterium isolated from human erythroleukemia cell line K562.</title>
        <authorList>
            <person name="Luo Y."/>
            <person name="Xu X."/>
            <person name="Ding Z."/>
            <person name="Liu Z."/>
            <person name="Zhang B."/>
            <person name="Yan Z."/>
            <person name="Sun J."/>
            <person name="Hu S."/>
            <person name="Hu X."/>
        </authorList>
    </citation>
    <scope>NUCLEOTIDE SEQUENCE [LARGE SCALE GENOMIC DNA]</scope>
    <source>
        <strain evidence="4 5">HLK1</strain>
    </source>
</reference>
<protein>
    <recommendedName>
        <fullName evidence="3">HPt domain-containing protein</fullName>
    </recommendedName>
</protein>
<dbReference type="EMBL" id="CP000747">
    <property type="protein sequence ID" value="ACG78459.1"/>
    <property type="molecule type" value="Genomic_DNA"/>
</dbReference>
<dbReference type="OrthoDB" id="7173540at2"/>
<dbReference type="Gene3D" id="1.20.120.160">
    <property type="entry name" value="HPT domain"/>
    <property type="match status" value="1"/>
</dbReference>
<dbReference type="PROSITE" id="PS50894">
    <property type="entry name" value="HPT"/>
    <property type="match status" value="1"/>
</dbReference>
<dbReference type="AlphaFoldDB" id="B4RE26"/>
<sequence length="116" mass="11790">MSTGPGSGGGAVDFDHLETYCAGDMQVVTDVLVVFREQAQAWAERLADPGEGGPSEGWRDLAHTIKGAARGIGALALGEAADRAEHGAPSDLAAVRAELDAAVAEVEGYLTRIGGG</sequence>
<proteinExistence type="predicted"/>
<evidence type="ECO:0000256" key="2">
    <source>
        <dbReference type="PROSITE-ProRule" id="PRU00110"/>
    </source>
</evidence>
<evidence type="ECO:0000313" key="5">
    <source>
        <dbReference type="Proteomes" id="UP000001868"/>
    </source>
</evidence>
<keyword evidence="2" id="KW-0597">Phosphoprotein</keyword>
<gene>
    <name evidence="4" type="ordered locus">PHZ_c2048</name>
</gene>
<evidence type="ECO:0000259" key="3">
    <source>
        <dbReference type="PROSITE" id="PS50894"/>
    </source>
</evidence>
<dbReference type="eggNOG" id="COG2198">
    <property type="taxonomic scope" value="Bacteria"/>
</dbReference>
<feature type="modified residue" description="Phosphohistidine" evidence="2">
    <location>
        <position position="63"/>
    </location>
</feature>
<accession>B4RE26</accession>
<dbReference type="GO" id="GO:0004672">
    <property type="term" value="F:protein kinase activity"/>
    <property type="evidence" value="ECO:0007669"/>
    <property type="project" value="UniProtKB-ARBA"/>
</dbReference>